<protein>
    <recommendedName>
        <fullName evidence="3">Ribosomal protein L5</fullName>
    </recommendedName>
</protein>
<accession>A0ABN8NWZ9</accession>
<dbReference type="EMBL" id="CALNXK010000041">
    <property type="protein sequence ID" value="CAH3125468.1"/>
    <property type="molecule type" value="Genomic_DNA"/>
</dbReference>
<evidence type="ECO:0000313" key="1">
    <source>
        <dbReference type="EMBL" id="CAH3125468.1"/>
    </source>
</evidence>
<proteinExistence type="predicted"/>
<keyword evidence="2" id="KW-1185">Reference proteome</keyword>
<evidence type="ECO:0000313" key="2">
    <source>
        <dbReference type="Proteomes" id="UP001159405"/>
    </source>
</evidence>
<comment type="caution">
    <text evidence="1">The sequence shown here is derived from an EMBL/GenBank/DDBJ whole genome shotgun (WGS) entry which is preliminary data.</text>
</comment>
<name>A0ABN8NWZ9_9CNID</name>
<reference evidence="1 2" key="1">
    <citation type="submission" date="2022-05" db="EMBL/GenBank/DDBJ databases">
        <authorList>
            <consortium name="Genoscope - CEA"/>
            <person name="William W."/>
        </authorList>
    </citation>
    <scope>NUCLEOTIDE SEQUENCE [LARGE SCALE GENOMIC DNA]</scope>
</reference>
<dbReference type="Proteomes" id="UP001159405">
    <property type="component" value="Unassembled WGS sequence"/>
</dbReference>
<gene>
    <name evidence="1" type="ORF">PLOB_00031870</name>
</gene>
<organism evidence="1 2">
    <name type="scientific">Porites lobata</name>
    <dbReference type="NCBI Taxonomy" id="104759"/>
    <lineage>
        <taxon>Eukaryota</taxon>
        <taxon>Metazoa</taxon>
        <taxon>Cnidaria</taxon>
        <taxon>Anthozoa</taxon>
        <taxon>Hexacorallia</taxon>
        <taxon>Scleractinia</taxon>
        <taxon>Fungiina</taxon>
        <taxon>Poritidae</taxon>
        <taxon>Porites</taxon>
    </lineage>
</organism>
<sequence length="159" mass="18423">MGRHLSLRYGQVILGIALRKSIVRKRYRSLTFRTRQIELLSLARKAKDTVTEDVRAKASAETVVIPVVKIGNRKEVRPRGNLGFRLASDTMHKPKDYQKTLRVKEKDDVNVEFIGILDHEMKLPKIMYPDFSPQLGAQECFTIQLIENCFGFFFYHPVQ</sequence>
<evidence type="ECO:0008006" key="3">
    <source>
        <dbReference type="Google" id="ProtNLM"/>
    </source>
</evidence>